<dbReference type="NCBIfam" id="TIGR03751">
    <property type="entry name" value="conj_TIGR03751"/>
    <property type="match status" value="1"/>
</dbReference>
<sequence length="133" mass="14646">MKNSIKITVTLLALGVLGGCSSKDAMLPQPDHTMQDVFYSAMGSTGEGKLMDERSALRRSLTESDADFSGYVRTEANQLQSKFKLLPNPTLYMFVAPHLSTADGAPIPGYLTEFKLYTRDHYALPGEINVRVQ</sequence>
<evidence type="ECO:0000313" key="2">
    <source>
        <dbReference type="Proteomes" id="UP000236745"/>
    </source>
</evidence>
<accession>A0A1H6DV14</accession>
<evidence type="ECO:0000313" key="1">
    <source>
        <dbReference type="EMBL" id="SEG89197.1"/>
    </source>
</evidence>
<keyword evidence="2" id="KW-1185">Reference proteome</keyword>
<organism evidence="1 2">
    <name type="scientific">Marinobacterium lutimaris</name>
    <dbReference type="NCBI Taxonomy" id="568106"/>
    <lineage>
        <taxon>Bacteria</taxon>
        <taxon>Pseudomonadati</taxon>
        <taxon>Pseudomonadota</taxon>
        <taxon>Gammaproteobacteria</taxon>
        <taxon>Oceanospirillales</taxon>
        <taxon>Oceanospirillaceae</taxon>
        <taxon>Marinobacterium</taxon>
    </lineage>
</organism>
<protein>
    <submittedName>
        <fullName evidence="1">Conjugative transfer region lipoprotein, TIGR03751 family</fullName>
    </submittedName>
</protein>
<reference evidence="1 2" key="1">
    <citation type="submission" date="2016-10" db="EMBL/GenBank/DDBJ databases">
        <authorList>
            <person name="de Groot N.N."/>
        </authorList>
    </citation>
    <scope>NUCLEOTIDE SEQUENCE [LARGE SCALE GENOMIC DNA]</scope>
    <source>
        <strain evidence="1 2">DSM 22012</strain>
    </source>
</reference>
<dbReference type="EMBL" id="FNVQ01000011">
    <property type="protein sequence ID" value="SEG89197.1"/>
    <property type="molecule type" value="Genomic_DNA"/>
</dbReference>
<dbReference type="RefSeq" id="WP_104005979.1">
    <property type="nucleotide sequence ID" value="NZ_FNVQ01000011.1"/>
</dbReference>
<proteinExistence type="predicted"/>
<name>A0A1H6DV14_9GAMM</name>
<dbReference type="InterPro" id="IPR022262">
    <property type="entry name" value="Lipoprot_put"/>
</dbReference>
<dbReference type="Proteomes" id="UP000236745">
    <property type="component" value="Unassembled WGS sequence"/>
</dbReference>
<dbReference type="OrthoDB" id="8863314at2"/>
<dbReference type="AlphaFoldDB" id="A0A1H6DV14"/>
<dbReference type="PROSITE" id="PS51257">
    <property type="entry name" value="PROKAR_LIPOPROTEIN"/>
    <property type="match status" value="1"/>
</dbReference>
<gene>
    <name evidence="1" type="ORF">SAMN05444390_11132</name>
</gene>
<keyword evidence="1" id="KW-0449">Lipoprotein</keyword>